<dbReference type="RefSeq" id="WP_321545398.1">
    <property type="nucleotide sequence ID" value="NZ_JAXIVS010000003.1"/>
</dbReference>
<dbReference type="Pfam" id="PF06197">
    <property type="entry name" value="DUF998"/>
    <property type="match status" value="1"/>
</dbReference>
<accession>A0ABU5GZR0</accession>
<feature type="transmembrane region" description="Helical" evidence="1">
    <location>
        <begin position="82"/>
        <end position="101"/>
    </location>
</feature>
<feature type="transmembrane region" description="Helical" evidence="1">
    <location>
        <begin position="51"/>
        <end position="70"/>
    </location>
</feature>
<evidence type="ECO:0000313" key="3">
    <source>
        <dbReference type="Proteomes" id="UP001291309"/>
    </source>
</evidence>
<comment type="caution">
    <text evidence="2">The sequence shown here is derived from an EMBL/GenBank/DDBJ whole genome shotgun (WGS) entry which is preliminary data.</text>
</comment>
<feature type="transmembrane region" description="Helical" evidence="1">
    <location>
        <begin position="150"/>
        <end position="171"/>
    </location>
</feature>
<reference evidence="2 3" key="1">
    <citation type="submission" date="2023-12" db="EMBL/GenBank/DDBJ databases">
        <title>the genome sequence of Hyalangium sp. s54d21.</title>
        <authorList>
            <person name="Zhang X."/>
        </authorList>
    </citation>
    <scope>NUCLEOTIDE SEQUENCE [LARGE SCALE GENOMIC DNA]</scope>
    <source>
        <strain evidence="3">s54d21</strain>
    </source>
</reference>
<keyword evidence="3" id="KW-1185">Reference proteome</keyword>
<feature type="transmembrane region" description="Helical" evidence="1">
    <location>
        <begin position="177"/>
        <end position="197"/>
    </location>
</feature>
<keyword evidence="1" id="KW-0472">Membrane</keyword>
<name>A0ABU5GZR0_9BACT</name>
<proteinExistence type="predicted"/>
<keyword evidence="1" id="KW-0812">Transmembrane</keyword>
<organism evidence="2 3">
    <name type="scientific">Hyalangium rubrum</name>
    <dbReference type="NCBI Taxonomy" id="3103134"/>
    <lineage>
        <taxon>Bacteria</taxon>
        <taxon>Pseudomonadati</taxon>
        <taxon>Myxococcota</taxon>
        <taxon>Myxococcia</taxon>
        <taxon>Myxococcales</taxon>
        <taxon>Cystobacterineae</taxon>
        <taxon>Archangiaceae</taxon>
        <taxon>Hyalangium</taxon>
    </lineage>
</organism>
<evidence type="ECO:0000313" key="2">
    <source>
        <dbReference type="EMBL" id="MDY7226669.1"/>
    </source>
</evidence>
<sequence length="202" mass="21239">MAAKLAFTTGTLGALAILLLTVLGGAAFPNYSHLSQFISELGAREAPHGKLVSFAGFLPAGVLLCAFAFFASRALPRSPVTLLGLMGVAFFALGYGVAAFLPCEQACRPVEPSLSQAIHNLVGATGYFSGGVGLILLGTQARSWPEARHLWVLGVSGGVLSLVSLLFLSPAFPFVGLVQRVIETCMLLWIVACGVYLRRMAR</sequence>
<feature type="transmembrane region" description="Helical" evidence="1">
    <location>
        <begin position="121"/>
        <end position="138"/>
    </location>
</feature>
<dbReference type="Proteomes" id="UP001291309">
    <property type="component" value="Unassembled WGS sequence"/>
</dbReference>
<keyword evidence="1" id="KW-1133">Transmembrane helix</keyword>
<protein>
    <submittedName>
        <fullName evidence="2">DUF998 domain-containing protein</fullName>
    </submittedName>
</protein>
<dbReference type="EMBL" id="JAXIVS010000003">
    <property type="protein sequence ID" value="MDY7226669.1"/>
    <property type="molecule type" value="Genomic_DNA"/>
</dbReference>
<gene>
    <name evidence="2" type="ORF">SYV04_09735</name>
</gene>
<dbReference type="InterPro" id="IPR009339">
    <property type="entry name" value="DUF998"/>
</dbReference>
<evidence type="ECO:0000256" key="1">
    <source>
        <dbReference type="SAM" id="Phobius"/>
    </source>
</evidence>